<evidence type="ECO:0000313" key="14">
    <source>
        <dbReference type="EMBL" id="CEP64388.1"/>
    </source>
</evidence>
<comment type="similarity">
    <text evidence="3">Belongs to the pex2/pex10/pex12 family.</text>
</comment>
<gene>
    <name evidence="14" type="ORF">LALA0_S11e02960g</name>
</gene>
<keyword evidence="5" id="KW-0812">Transmembrane</keyword>
<feature type="domain" description="Pex N-terminal" evidence="13">
    <location>
        <begin position="14"/>
        <end position="190"/>
    </location>
</feature>
<comment type="pathway">
    <text evidence="2">Protein modification; protein ubiquitination.</text>
</comment>
<dbReference type="Proteomes" id="UP000054304">
    <property type="component" value="Unassembled WGS sequence"/>
</dbReference>
<keyword evidence="9" id="KW-0653">Protein transport</keyword>
<dbReference type="AlphaFoldDB" id="A0A0C7N900"/>
<evidence type="ECO:0000256" key="10">
    <source>
        <dbReference type="ARBA" id="ARBA00022989"/>
    </source>
</evidence>
<dbReference type="HOGENOM" id="CLU_1081737_0_0_1"/>
<evidence type="ECO:0000256" key="3">
    <source>
        <dbReference type="ARBA" id="ARBA00008704"/>
    </source>
</evidence>
<evidence type="ECO:0000256" key="2">
    <source>
        <dbReference type="ARBA" id="ARBA00004906"/>
    </source>
</evidence>
<dbReference type="Pfam" id="PF04757">
    <property type="entry name" value="Pex2_Pex12"/>
    <property type="match status" value="1"/>
</dbReference>
<dbReference type="OrthoDB" id="1701437at2759"/>
<evidence type="ECO:0000256" key="5">
    <source>
        <dbReference type="ARBA" id="ARBA00022692"/>
    </source>
</evidence>
<protein>
    <submittedName>
        <fullName evidence="14">LALA0S11e02960g1_1</fullName>
    </submittedName>
</protein>
<keyword evidence="4" id="KW-0813">Transport</keyword>
<organism evidence="14 15">
    <name type="scientific">Lachancea lanzarotensis</name>
    <dbReference type="NCBI Taxonomy" id="1245769"/>
    <lineage>
        <taxon>Eukaryota</taxon>
        <taxon>Fungi</taxon>
        <taxon>Dikarya</taxon>
        <taxon>Ascomycota</taxon>
        <taxon>Saccharomycotina</taxon>
        <taxon>Saccharomycetes</taxon>
        <taxon>Saccharomycetales</taxon>
        <taxon>Saccharomycetaceae</taxon>
        <taxon>Lachancea</taxon>
    </lineage>
</organism>
<proteinExistence type="inferred from homology"/>
<comment type="subcellular location">
    <subcellularLocation>
        <location evidence="1">Peroxisome membrane</location>
        <topology evidence="1">Multi-pass membrane protein</topology>
    </subcellularLocation>
</comment>
<dbReference type="GeneID" id="34687936"/>
<keyword evidence="7" id="KW-0863">Zinc-finger</keyword>
<evidence type="ECO:0000259" key="13">
    <source>
        <dbReference type="Pfam" id="PF04757"/>
    </source>
</evidence>
<dbReference type="EMBL" id="LN736370">
    <property type="protein sequence ID" value="CEP64388.1"/>
    <property type="molecule type" value="Genomic_DNA"/>
</dbReference>
<evidence type="ECO:0000256" key="1">
    <source>
        <dbReference type="ARBA" id="ARBA00004585"/>
    </source>
</evidence>
<keyword evidence="12" id="KW-0576">Peroxisome</keyword>
<evidence type="ECO:0000256" key="7">
    <source>
        <dbReference type="ARBA" id="ARBA00022771"/>
    </source>
</evidence>
<dbReference type="GO" id="GO:0016567">
    <property type="term" value="P:protein ubiquitination"/>
    <property type="evidence" value="ECO:0007669"/>
    <property type="project" value="UniProtKB-ARBA"/>
</dbReference>
<evidence type="ECO:0000256" key="9">
    <source>
        <dbReference type="ARBA" id="ARBA00022927"/>
    </source>
</evidence>
<evidence type="ECO:0000256" key="4">
    <source>
        <dbReference type="ARBA" id="ARBA00022448"/>
    </source>
</evidence>
<name>A0A0C7N900_9SACH</name>
<keyword evidence="6" id="KW-0479">Metal-binding</keyword>
<dbReference type="RefSeq" id="XP_022630595.1">
    <property type="nucleotide sequence ID" value="XM_022775223.1"/>
</dbReference>
<keyword evidence="10" id="KW-1133">Transmembrane helix</keyword>
<dbReference type="GO" id="GO:0008270">
    <property type="term" value="F:zinc ion binding"/>
    <property type="evidence" value="ECO:0007669"/>
    <property type="project" value="UniProtKB-KW"/>
</dbReference>
<evidence type="ECO:0000256" key="12">
    <source>
        <dbReference type="ARBA" id="ARBA00023140"/>
    </source>
</evidence>
<sequence length="275" mass="31086">MIVTKFDSQNLDNELHNTLWSMVQKHSPIAHSLNFKKALFDTLIFYFSTSTQPGSHTSTYGSSLTGIDFETTKSRLFLANIIIPYLLREIHTKLLSYSTSSKSIATLLEALTEVWSFQTFLQFLATNKGYLSLTHKILRIKPSLETVSSFYASSITSNINFQSTQLLYNAALQFLTNQLLRSTLLTRFLKRTSQIPHKKQGAKAVCPNCGNSPVIPYTSTCCSTPYCYICMLKAIKANECPNCYSQNIQGVPFYAKHRSYQRCSENINFELKTAA</sequence>
<reference evidence="14 15" key="1">
    <citation type="submission" date="2014-12" db="EMBL/GenBank/DDBJ databases">
        <authorList>
            <person name="Neuveglise Cecile"/>
        </authorList>
    </citation>
    <scope>NUCLEOTIDE SEQUENCE [LARGE SCALE GENOMIC DNA]</scope>
    <source>
        <strain evidence="14 15">CBS 12615</strain>
    </source>
</reference>
<dbReference type="InterPro" id="IPR006845">
    <property type="entry name" value="Pex_N"/>
</dbReference>
<evidence type="ECO:0000256" key="6">
    <source>
        <dbReference type="ARBA" id="ARBA00022723"/>
    </source>
</evidence>
<keyword evidence="15" id="KW-1185">Reference proteome</keyword>
<keyword evidence="8" id="KW-0862">Zinc</keyword>
<dbReference type="STRING" id="1245769.A0A0C7N900"/>
<evidence type="ECO:0000313" key="15">
    <source>
        <dbReference type="Proteomes" id="UP000054304"/>
    </source>
</evidence>
<dbReference type="GO" id="GO:0005778">
    <property type="term" value="C:peroxisomal membrane"/>
    <property type="evidence" value="ECO:0007669"/>
    <property type="project" value="UniProtKB-SubCell"/>
</dbReference>
<evidence type="ECO:0000256" key="11">
    <source>
        <dbReference type="ARBA" id="ARBA00023136"/>
    </source>
</evidence>
<evidence type="ECO:0000256" key="8">
    <source>
        <dbReference type="ARBA" id="ARBA00022833"/>
    </source>
</evidence>
<accession>A0A0C7N900</accession>
<keyword evidence="11" id="KW-0472">Membrane</keyword>
<dbReference type="GO" id="GO:0016562">
    <property type="term" value="P:protein import into peroxisome matrix, receptor recycling"/>
    <property type="evidence" value="ECO:0007669"/>
    <property type="project" value="UniProtKB-ARBA"/>
</dbReference>